<dbReference type="PANTHER" id="PTHR12828:SF3">
    <property type="entry name" value="PROTEASOME MATURATION PROTEIN"/>
    <property type="match status" value="1"/>
</dbReference>
<evidence type="ECO:0000313" key="4">
    <source>
        <dbReference type="Proteomes" id="UP000053890"/>
    </source>
</evidence>
<gene>
    <name evidence="3" type="ORF">RHOBADRAFT_56568</name>
</gene>
<dbReference type="OrthoDB" id="15001at2759"/>
<dbReference type="OMA" id="HADMEKK"/>
<dbReference type="RefSeq" id="XP_018267579.1">
    <property type="nucleotide sequence ID" value="XM_018418413.1"/>
</dbReference>
<dbReference type="Pfam" id="PF05348">
    <property type="entry name" value="UMP1"/>
    <property type="match status" value="1"/>
</dbReference>
<dbReference type="STRING" id="578459.A0A0P9EWN6"/>
<evidence type="ECO:0008006" key="5">
    <source>
        <dbReference type="Google" id="ProtNLM"/>
    </source>
</evidence>
<accession>A0A0P9EWN6</accession>
<dbReference type="GO" id="GO:0005634">
    <property type="term" value="C:nucleus"/>
    <property type="evidence" value="ECO:0007669"/>
    <property type="project" value="TreeGrafter"/>
</dbReference>
<dbReference type="InterPro" id="IPR008012">
    <property type="entry name" value="Ump1"/>
</dbReference>
<organism evidence="3 4">
    <name type="scientific">Rhodotorula graminis (strain WP1)</name>
    <dbReference type="NCBI Taxonomy" id="578459"/>
    <lineage>
        <taxon>Eukaryota</taxon>
        <taxon>Fungi</taxon>
        <taxon>Dikarya</taxon>
        <taxon>Basidiomycota</taxon>
        <taxon>Pucciniomycotina</taxon>
        <taxon>Microbotryomycetes</taxon>
        <taxon>Sporidiobolales</taxon>
        <taxon>Sporidiobolaceae</taxon>
        <taxon>Rhodotorula</taxon>
    </lineage>
</organism>
<evidence type="ECO:0000313" key="3">
    <source>
        <dbReference type="EMBL" id="KPV71530.1"/>
    </source>
</evidence>
<name>A0A0P9EWN6_RHOGW</name>
<evidence type="ECO:0000256" key="1">
    <source>
        <dbReference type="ARBA" id="ARBA00023186"/>
    </source>
</evidence>
<reference evidence="3 4" key="1">
    <citation type="journal article" date="2015" name="Front. Microbiol.">
        <title>Genome sequence of the plant growth promoting endophytic yeast Rhodotorula graminis WP1.</title>
        <authorList>
            <person name="Firrincieli A."/>
            <person name="Otillar R."/>
            <person name="Salamov A."/>
            <person name="Schmutz J."/>
            <person name="Khan Z."/>
            <person name="Redman R.S."/>
            <person name="Fleck N.D."/>
            <person name="Lindquist E."/>
            <person name="Grigoriev I.V."/>
            <person name="Doty S.L."/>
        </authorList>
    </citation>
    <scope>NUCLEOTIDE SEQUENCE [LARGE SCALE GENOMIC DNA]</scope>
    <source>
        <strain evidence="3 4">WP1</strain>
    </source>
</reference>
<comment type="similarity">
    <text evidence="2">Belongs to the POMP/UMP1 family.</text>
</comment>
<dbReference type="GeneID" id="28978860"/>
<dbReference type="Proteomes" id="UP000053890">
    <property type="component" value="Unassembled WGS sequence"/>
</dbReference>
<keyword evidence="1" id="KW-0143">Chaperone</keyword>
<dbReference type="EMBL" id="KQ474093">
    <property type="protein sequence ID" value="KPV71530.1"/>
    <property type="molecule type" value="Genomic_DNA"/>
</dbReference>
<keyword evidence="4" id="KW-1185">Reference proteome</keyword>
<dbReference type="AlphaFoldDB" id="A0A0P9EWN6"/>
<evidence type="ECO:0000256" key="2">
    <source>
        <dbReference type="ARBA" id="ARBA00043974"/>
    </source>
</evidence>
<proteinExistence type="inferred from homology"/>
<dbReference type="GO" id="GO:0005737">
    <property type="term" value="C:cytoplasm"/>
    <property type="evidence" value="ECO:0007669"/>
    <property type="project" value="TreeGrafter"/>
</dbReference>
<sequence>MVKRREPSLLLVPASQPSNDAVSLATTANAHGLHDTLSHGIRSLAADAAPKHPLENRLAQWDSTRENLALTLARTTYGLHAPVRLGMERALVQSAPTPLSLGLPGNGFTKPGNLALDILMGLDEEIRPEDVLIDRAQSTAMGDFHLGMERKLRLP</sequence>
<protein>
    <recommendedName>
        <fullName evidence="5">Proteasome maturation factor UMP1</fullName>
    </recommendedName>
</protein>
<dbReference type="PANTHER" id="PTHR12828">
    <property type="entry name" value="PROTEASOME MATURATION PROTEIN UMP1"/>
    <property type="match status" value="1"/>
</dbReference>
<dbReference type="GO" id="GO:0043248">
    <property type="term" value="P:proteasome assembly"/>
    <property type="evidence" value="ECO:0007669"/>
    <property type="project" value="InterPro"/>
</dbReference>